<dbReference type="EMBL" id="LR877158">
    <property type="protein sequence ID" value="CAD2219507.1"/>
    <property type="molecule type" value="Genomic_DNA"/>
</dbReference>
<dbReference type="OrthoDB" id="271704at2759"/>
<gene>
    <name evidence="2" type="ORF">ADEAN_000701500</name>
</gene>
<dbReference type="Proteomes" id="UP000515908">
    <property type="component" value="Chromosome 14"/>
</dbReference>
<reference evidence="2 3" key="1">
    <citation type="submission" date="2020-08" db="EMBL/GenBank/DDBJ databases">
        <authorList>
            <person name="Newling K."/>
            <person name="Davey J."/>
            <person name="Forrester S."/>
        </authorList>
    </citation>
    <scope>NUCLEOTIDE SEQUENCE [LARGE SCALE GENOMIC DNA]</scope>
    <source>
        <strain evidence="3">Crithidia deanei Carvalho (ATCC PRA-265)</strain>
    </source>
</reference>
<organism evidence="2 3">
    <name type="scientific">Angomonas deanei</name>
    <dbReference type="NCBI Taxonomy" id="59799"/>
    <lineage>
        <taxon>Eukaryota</taxon>
        <taxon>Discoba</taxon>
        <taxon>Euglenozoa</taxon>
        <taxon>Kinetoplastea</taxon>
        <taxon>Metakinetoplastina</taxon>
        <taxon>Trypanosomatida</taxon>
        <taxon>Trypanosomatidae</taxon>
        <taxon>Strigomonadinae</taxon>
        <taxon>Angomonas</taxon>
    </lineage>
</organism>
<sequence>MTSAFTVQGRKAACSPEALRIFRQYGCLLIHDFLSKTELQQLTEAASAFAERRGDRIFPEMDDKYKRNVQFDAKLTAKNSSVDFKEAPLPEALQQRVEEMDRKKEYDVIVRKLEMKFDKQHQIDRAHRRLKRVIKKYQRIKNVSPLQEELERVEENLRSTEDVFRAIQRKNRYEVTKRAYEEYRDSGKLEKQVRAENNVDDAMEFTQNWGKTWCLCATDDTQLAQVVIGDRQHSIGAAVGEVAAALTGEAVVRLFLDTVFESSSFLNAAPVAAACSGLQYDSTHSLSVSVALDQPRDSPPGCGSYLFPGSHHTILNYTKEGKELDRLQVDSVFDIGRAVRDLPLPHGGPVLVPPLPPGAALITHHYLLVGGPPQLRGSAHHYLPPVSLPGPRRPSLYTLTLVPDRSAYDGRAGSWLVEDTHGPLHGMKKGELLVEERKFPVLYRALDIE</sequence>
<proteinExistence type="predicted"/>
<evidence type="ECO:0000313" key="2">
    <source>
        <dbReference type="EMBL" id="CAD2219507.1"/>
    </source>
</evidence>
<evidence type="ECO:0000313" key="3">
    <source>
        <dbReference type="Proteomes" id="UP000515908"/>
    </source>
</evidence>
<dbReference type="VEuPathDB" id="TriTrypDB:ADEAN_000701500"/>
<dbReference type="AlphaFoldDB" id="A0A7G2CKA7"/>
<evidence type="ECO:0000256" key="1">
    <source>
        <dbReference type="SAM" id="Coils"/>
    </source>
</evidence>
<keyword evidence="1" id="KW-0175">Coiled coil</keyword>
<name>A0A7G2CKA7_9TRYP</name>
<keyword evidence="3" id="KW-1185">Reference proteome</keyword>
<accession>A0A7G2CKA7</accession>
<protein>
    <submittedName>
        <fullName evidence="2">Uncharacterized protein</fullName>
    </submittedName>
</protein>
<feature type="coiled-coil region" evidence="1">
    <location>
        <begin position="123"/>
        <end position="170"/>
    </location>
</feature>